<dbReference type="Proteomes" id="UP000633365">
    <property type="component" value="Unassembled WGS sequence"/>
</dbReference>
<dbReference type="RefSeq" id="WP_201427240.1">
    <property type="nucleotide sequence ID" value="NZ_JAEQMG010000050.1"/>
</dbReference>
<evidence type="ECO:0000256" key="5">
    <source>
        <dbReference type="ARBA" id="ARBA00023125"/>
    </source>
</evidence>
<keyword evidence="6" id="KW-0804">Transcription</keyword>
<dbReference type="SUPFAM" id="SSF52172">
    <property type="entry name" value="CheY-like"/>
    <property type="match status" value="1"/>
</dbReference>
<reference evidence="10" key="1">
    <citation type="submission" date="2021-01" db="EMBL/GenBank/DDBJ databases">
        <title>Genome public.</title>
        <authorList>
            <person name="Liu C."/>
            <person name="Sun Q."/>
        </authorList>
    </citation>
    <scope>NUCLEOTIDE SEQUENCE</scope>
    <source>
        <strain evidence="10">M6</strain>
    </source>
</reference>
<evidence type="ECO:0000256" key="6">
    <source>
        <dbReference type="ARBA" id="ARBA00023163"/>
    </source>
</evidence>
<keyword evidence="3" id="KW-0902">Two-component regulatory system</keyword>
<dbReference type="GO" id="GO:0032993">
    <property type="term" value="C:protein-DNA complex"/>
    <property type="evidence" value="ECO:0007669"/>
    <property type="project" value="TreeGrafter"/>
</dbReference>
<comment type="function">
    <text evidence="7">May play the central regulatory role in sporulation. It may be an element of the effector pathway responsible for the activation of sporulation genes in response to nutritional stress. Spo0A may act in concert with spo0H (a sigma factor) to control the expression of some genes that are critical to the sporulation process.</text>
</comment>
<dbReference type="GO" id="GO:0000156">
    <property type="term" value="F:phosphorelay response regulator activity"/>
    <property type="evidence" value="ECO:0007669"/>
    <property type="project" value="TreeGrafter"/>
</dbReference>
<dbReference type="GO" id="GO:0000976">
    <property type="term" value="F:transcription cis-regulatory region binding"/>
    <property type="evidence" value="ECO:0007669"/>
    <property type="project" value="TreeGrafter"/>
</dbReference>
<keyword evidence="11" id="KW-1185">Reference proteome</keyword>
<evidence type="ECO:0000256" key="2">
    <source>
        <dbReference type="ARBA" id="ARBA00022553"/>
    </source>
</evidence>
<dbReference type="Gene3D" id="1.10.10.10">
    <property type="entry name" value="Winged helix-like DNA-binding domain superfamily/Winged helix DNA-binding domain"/>
    <property type="match status" value="1"/>
</dbReference>
<dbReference type="EMBL" id="JAEQMG010000050">
    <property type="protein sequence ID" value="MBK6088334.1"/>
    <property type="molecule type" value="Genomic_DNA"/>
</dbReference>
<name>A0A934U2L9_9FIRM</name>
<dbReference type="PANTHER" id="PTHR48111:SF1">
    <property type="entry name" value="TWO-COMPONENT RESPONSE REGULATOR ORR33"/>
    <property type="match status" value="1"/>
</dbReference>
<dbReference type="InterPro" id="IPR001789">
    <property type="entry name" value="Sig_transdc_resp-reg_receiver"/>
</dbReference>
<dbReference type="GO" id="GO:0006355">
    <property type="term" value="P:regulation of DNA-templated transcription"/>
    <property type="evidence" value="ECO:0007669"/>
    <property type="project" value="TreeGrafter"/>
</dbReference>
<evidence type="ECO:0000259" key="9">
    <source>
        <dbReference type="PROSITE" id="PS50110"/>
    </source>
</evidence>
<proteinExistence type="predicted"/>
<accession>A0A934U2L9</accession>
<dbReference type="SMART" id="SM00448">
    <property type="entry name" value="REC"/>
    <property type="match status" value="1"/>
</dbReference>
<dbReference type="PROSITE" id="PS50110">
    <property type="entry name" value="RESPONSE_REGULATORY"/>
    <property type="match status" value="1"/>
</dbReference>
<dbReference type="GO" id="GO:0005829">
    <property type="term" value="C:cytosol"/>
    <property type="evidence" value="ECO:0007669"/>
    <property type="project" value="TreeGrafter"/>
</dbReference>
<dbReference type="Pfam" id="PF00072">
    <property type="entry name" value="Response_reg"/>
    <property type="match status" value="1"/>
</dbReference>
<evidence type="ECO:0000256" key="8">
    <source>
        <dbReference type="PROSITE-ProRule" id="PRU00169"/>
    </source>
</evidence>
<dbReference type="AlphaFoldDB" id="A0A934U2L9"/>
<sequence length="265" mass="29853">MRILCLDDEPLALKMLQLAVEKAKPEAEILTFSKQRELIAEAESGGCDVAFLDIHMRGMTGVEVAKTLKGINPKMNIIFVTGFSEYKGDAMDMKASGYIMKPVTAAEVKAELEDLRFPVIPRKNALLRVQCFGNFDVFTPDGSHVHFERSRSKEIFAYLVHRRGSSCSTREIAAALFEDEPYGKNQQSYLQTLIAAMNKSLKKVGAGDAIVKSYNALAVDVDKLDCDYYRFRELDAGAVNAYQNEYMSQYYWGDFLYDDYGGYDE</sequence>
<dbReference type="InterPro" id="IPR036388">
    <property type="entry name" value="WH-like_DNA-bd_sf"/>
</dbReference>
<keyword evidence="2 8" id="KW-0597">Phosphoprotein</keyword>
<evidence type="ECO:0000256" key="7">
    <source>
        <dbReference type="ARBA" id="ARBA00024867"/>
    </source>
</evidence>
<evidence type="ECO:0000313" key="11">
    <source>
        <dbReference type="Proteomes" id="UP000633365"/>
    </source>
</evidence>
<protein>
    <recommendedName>
        <fullName evidence="1">Stage 0 sporulation protein A homolog</fullName>
    </recommendedName>
</protein>
<evidence type="ECO:0000313" key="10">
    <source>
        <dbReference type="EMBL" id="MBK6088334.1"/>
    </source>
</evidence>
<feature type="domain" description="Response regulatory" evidence="9">
    <location>
        <begin position="2"/>
        <end position="116"/>
    </location>
</feature>
<dbReference type="InterPro" id="IPR011006">
    <property type="entry name" value="CheY-like_superfamily"/>
</dbReference>
<keyword evidence="5" id="KW-0238">DNA-binding</keyword>
<evidence type="ECO:0000256" key="1">
    <source>
        <dbReference type="ARBA" id="ARBA00018672"/>
    </source>
</evidence>
<evidence type="ECO:0000256" key="3">
    <source>
        <dbReference type="ARBA" id="ARBA00023012"/>
    </source>
</evidence>
<organism evidence="10 11">
    <name type="scientific">Ruminococcus difficilis</name>
    <dbReference type="NCBI Taxonomy" id="2763069"/>
    <lineage>
        <taxon>Bacteria</taxon>
        <taxon>Bacillati</taxon>
        <taxon>Bacillota</taxon>
        <taxon>Clostridia</taxon>
        <taxon>Eubacteriales</taxon>
        <taxon>Oscillospiraceae</taxon>
        <taxon>Ruminococcus</taxon>
    </lineage>
</organism>
<dbReference type="Gene3D" id="3.40.50.2300">
    <property type="match status" value="1"/>
</dbReference>
<gene>
    <name evidence="10" type="ORF">JKK62_06630</name>
</gene>
<dbReference type="InterPro" id="IPR039420">
    <property type="entry name" value="WalR-like"/>
</dbReference>
<evidence type="ECO:0000256" key="4">
    <source>
        <dbReference type="ARBA" id="ARBA00023015"/>
    </source>
</evidence>
<dbReference type="PANTHER" id="PTHR48111">
    <property type="entry name" value="REGULATOR OF RPOS"/>
    <property type="match status" value="1"/>
</dbReference>
<keyword evidence="4" id="KW-0805">Transcription regulation</keyword>
<feature type="modified residue" description="4-aspartylphosphate" evidence="8">
    <location>
        <position position="53"/>
    </location>
</feature>
<comment type="caution">
    <text evidence="10">The sequence shown here is derived from an EMBL/GenBank/DDBJ whole genome shotgun (WGS) entry which is preliminary data.</text>
</comment>